<dbReference type="AlphaFoldDB" id="A0D9T0"/>
<dbReference type="Proteomes" id="UP000000600">
    <property type="component" value="Unassembled WGS sequence"/>
</dbReference>
<dbReference type="KEGG" id="ptm:GSPATT00014728001"/>
<sequence length="74" mass="8810">MSDEKQKAFNQKYPDLVYIFKGLLDEGIFKSFDQFIEASKIIFEKYNNQNNKNQRLTIVDIGFTKQQLQEINEN</sequence>
<gene>
    <name evidence="1" type="ORF">GSPATT00014728001</name>
</gene>
<dbReference type="InParanoid" id="A0D9T0"/>
<accession>A0D9T0</accession>
<organism evidence="1 2">
    <name type="scientific">Paramecium tetraurelia</name>
    <dbReference type="NCBI Taxonomy" id="5888"/>
    <lineage>
        <taxon>Eukaryota</taxon>
        <taxon>Sar</taxon>
        <taxon>Alveolata</taxon>
        <taxon>Ciliophora</taxon>
        <taxon>Intramacronucleata</taxon>
        <taxon>Oligohymenophorea</taxon>
        <taxon>Peniculida</taxon>
        <taxon>Parameciidae</taxon>
        <taxon>Paramecium</taxon>
    </lineage>
</organism>
<name>A0D9T0_PARTE</name>
<reference evidence="1 2" key="1">
    <citation type="journal article" date="2006" name="Nature">
        <title>Global trends of whole-genome duplications revealed by the ciliate Paramecium tetraurelia.</title>
        <authorList>
            <consortium name="Genoscope"/>
            <person name="Aury J.-M."/>
            <person name="Jaillon O."/>
            <person name="Duret L."/>
            <person name="Noel B."/>
            <person name="Jubin C."/>
            <person name="Porcel B.M."/>
            <person name="Segurens B."/>
            <person name="Daubin V."/>
            <person name="Anthouard V."/>
            <person name="Aiach N."/>
            <person name="Arnaiz O."/>
            <person name="Billaut A."/>
            <person name="Beisson J."/>
            <person name="Blanc I."/>
            <person name="Bouhouche K."/>
            <person name="Camara F."/>
            <person name="Duharcourt S."/>
            <person name="Guigo R."/>
            <person name="Gogendeau D."/>
            <person name="Katinka M."/>
            <person name="Keller A.-M."/>
            <person name="Kissmehl R."/>
            <person name="Klotz C."/>
            <person name="Koll F."/>
            <person name="Le Moue A."/>
            <person name="Lepere C."/>
            <person name="Malinsky S."/>
            <person name="Nowacki M."/>
            <person name="Nowak J.K."/>
            <person name="Plattner H."/>
            <person name="Poulain J."/>
            <person name="Ruiz F."/>
            <person name="Serrano V."/>
            <person name="Zagulski M."/>
            <person name="Dessen P."/>
            <person name="Betermier M."/>
            <person name="Weissenbach J."/>
            <person name="Scarpelli C."/>
            <person name="Schachter V."/>
            <person name="Sperling L."/>
            <person name="Meyer E."/>
            <person name="Cohen J."/>
            <person name="Wincker P."/>
        </authorList>
    </citation>
    <scope>NUCLEOTIDE SEQUENCE [LARGE SCALE GENOMIC DNA]</scope>
    <source>
        <strain evidence="1 2">Stock d4-2</strain>
    </source>
</reference>
<evidence type="ECO:0000313" key="2">
    <source>
        <dbReference type="Proteomes" id="UP000000600"/>
    </source>
</evidence>
<keyword evidence="2" id="KW-1185">Reference proteome</keyword>
<evidence type="ECO:0000313" key="1">
    <source>
        <dbReference type="EMBL" id="CAK79797.1"/>
    </source>
</evidence>
<dbReference type="RefSeq" id="XP_001447194.1">
    <property type="nucleotide sequence ID" value="XM_001447157.1"/>
</dbReference>
<dbReference type="HOGENOM" id="CLU_2693099_0_0_1"/>
<protein>
    <submittedName>
        <fullName evidence="1">Uncharacterized protein</fullName>
    </submittedName>
</protein>
<proteinExistence type="predicted"/>
<dbReference type="GeneID" id="5032979"/>
<dbReference type="EMBL" id="CT868341">
    <property type="protein sequence ID" value="CAK79797.1"/>
    <property type="molecule type" value="Genomic_DNA"/>
</dbReference>